<gene>
    <name evidence="1" type="ORF">JYU34_006788</name>
</gene>
<evidence type="ECO:0000313" key="1">
    <source>
        <dbReference type="EMBL" id="KAG7308126.1"/>
    </source>
</evidence>
<comment type="caution">
    <text evidence="1">The sequence shown here is derived from an EMBL/GenBank/DDBJ whole genome shotgun (WGS) entry which is preliminary data.</text>
</comment>
<proteinExistence type="predicted"/>
<protein>
    <submittedName>
        <fullName evidence="1">Uncharacterized protein</fullName>
    </submittedName>
</protein>
<keyword evidence="2" id="KW-1185">Reference proteome</keyword>
<sequence length="65" mass="7509">MWWAHAKKKMQLHVEKYTQKTVHRELLADVDSLQAATDSETFELASKAFLKNRPSASRARAQRVP</sequence>
<dbReference type="Proteomes" id="UP000823941">
    <property type="component" value="Chromosome 9"/>
</dbReference>
<dbReference type="EMBL" id="JAHIBW010000009">
    <property type="protein sequence ID" value="KAG7308126.1"/>
    <property type="molecule type" value="Genomic_DNA"/>
</dbReference>
<organism evidence="1 2">
    <name type="scientific">Plutella xylostella</name>
    <name type="common">Diamondback moth</name>
    <name type="synonym">Plutella maculipennis</name>
    <dbReference type="NCBI Taxonomy" id="51655"/>
    <lineage>
        <taxon>Eukaryota</taxon>
        <taxon>Metazoa</taxon>
        <taxon>Ecdysozoa</taxon>
        <taxon>Arthropoda</taxon>
        <taxon>Hexapoda</taxon>
        <taxon>Insecta</taxon>
        <taxon>Pterygota</taxon>
        <taxon>Neoptera</taxon>
        <taxon>Endopterygota</taxon>
        <taxon>Lepidoptera</taxon>
        <taxon>Glossata</taxon>
        <taxon>Ditrysia</taxon>
        <taxon>Yponomeutoidea</taxon>
        <taxon>Plutellidae</taxon>
        <taxon>Plutella</taxon>
    </lineage>
</organism>
<evidence type="ECO:0000313" key="2">
    <source>
        <dbReference type="Proteomes" id="UP000823941"/>
    </source>
</evidence>
<reference evidence="1 2" key="1">
    <citation type="submission" date="2021-06" db="EMBL/GenBank/DDBJ databases">
        <title>A haploid diamondback moth (Plutella xylostella L.) genome assembly resolves 31 chromosomes and identifies a diamide resistance mutation.</title>
        <authorList>
            <person name="Ward C.M."/>
            <person name="Perry K.D."/>
            <person name="Baker G."/>
            <person name="Powis K."/>
            <person name="Heckel D.G."/>
            <person name="Baxter S.W."/>
        </authorList>
    </citation>
    <scope>NUCLEOTIDE SEQUENCE [LARGE SCALE GENOMIC DNA]</scope>
    <source>
        <strain evidence="1 2">LV</strain>
        <tissue evidence="1">Single pupa</tissue>
    </source>
</reference>
<accession>A0ABQ7QSW3</accession>
<name>A0ABQ7QSW3_PLUXY</name>